<keyword evidence="11" id="KW-0449">Lipoprotein</keyword>
<gene>
    <name evidence="17" type="primary">Efna5</name>
</gene>
<evidence type="ECO:0000256" key="10">
    <source>
        <dbReference type="ARBA" id="ARBA00023180"/>
    </source>
</evidence>
<dbReference type="GeneTree" id="ENSGT00940000157299"/>
<evidence type="ECO:0000256" key="3">
    <source>
        <dbReference type="ARBA" id="ARBA00022475"/>
    </source>
</evidence>
<feature type="region of interest" description="Disordered" evidence="15">
    <location>
        <begin position="304"/>
        <end position="323"/>
    </location>
</feature>
<comment type="similarity">
    <text evidence="13 14">Belongs to the ephrin family.</text>
</comment>
<evidence type="ECO:0000256" key="8">
    <source>
        <dbReference type="ARBA" id="ARBA00023136"/>
    </source>
</evidence>
<name>A0ABK0LCC2_RAT</name>
<evidence type="ECO:0000256" key="1">
    <source>
        <dbReference type="ARBA" id="ARBA00004609"/>
    </source>
</evidence>
<evidence type="ECO:0000256" key="12">
    <source>
        <dbReference type="ARBA" id="ARBA00042872"/>
    </source>
</evidence>
<dbReference type="PROSITE" id="PS51551">
    <property type="entry name" value="EPHRIN_RBD_2"/>
    <property type="match status" value="1"/>
</dbReference>
<dbReference type="Proteomes" id="UP000002494">
    <property type="component" value="Chromosome 9"/>
</dbReference>
<keyword evidence="9 13" id="KW-1015">Disulfide bond</keyword>
<reference evidence="17" key="3">
    <citation type="submission" date="2025-09" db="UniProtKB">
        <authorList>
            <consortium name="Ensembl"/>
        </authorList>
    </citation>
    <scope>IDENTIFICATION</scope>
    <source>
        <strain evidence="17">Brown Norway</strain>
    </source>
</reference>
<comment type="subcellular location">
    <subcellularLocation>
        <location evidence="1">Cell membrane</location>
        <topology evidence="1">Lipid-anchor</topology>
        <topology evidence="1">GPI-anchor</topology>
    </subcellularLocation>
</comment>
<feature type="compositionally biased region" description="Low complexity" evidence="15">
    <location>
        <begin position="18"/>
        <end position="50"/>
    </location>
</feature>
<reference evidence="17" key="1">
    <citation type="submission" date="2024-01" db="EMBL/GenBank/DDBJ databases">
        <title>GRCr8: a new rat reference genome assembly contstructed from accurate long reads and long range scaffolding.</title>
        <authorList>
            <person name="Doris P.A."/>
            <person name="Kalbfleisch T."/>
            <person name="Li K."/>
            <person name="Howe K."/>
            <person name="Wood J."/>
        </authorList>
    </citation>
    <scope>NUCLEOTIDE SEQUENCE [LARGE SCALE GENOMIC DNA]</scope>
    <source>
        <strain evidence="17">Brown Norway</strain>
    </source>
</reference>
<dbReference type="Pfam" id="PF00812">
    <property type="entry name" value="Ephrin"/>
    <property type="match status" value="1"/>
</dbReference>
<evidence type="ECO:0000256" key="11">
    <source>
        <dbReference type="ARBA" id="ARBA00023288"/>
    </source>
</evidence>
<keyword evidence="4" id="KW-0336">GPI-anchor</keyword>
<dbReference type="InterPro" id="IPR034252">
    <property type="entry name" value="Ephrin-A_Ecto"/>
</dbReference>
<evidence type="ECO:0000256" key="13">
    <source>
        <dbReference type="PROSITE-ProRule" id="PRU00884"/>
    </source>
</evidence>
<dbReference type="PANTHER" id="PTHR11304:SF33">
    <property type="entry name" value="EPHRIN-A5"/>
    <property type="match status" value="1"/>
</dbReference>
<evidence type="ECO:0000256" key="9">
    <source>
        <dbReference type="ARBA" id="ARBA00023157"/>
    </source>
</evidence>
<keyword evidence="10" id="KW-0325">Glycoprotein</keyword>
<reference evidence="17" key="2">
    <citation type="submission" date="2025-08" db="UniProtKB">
        <authorList>
            <consortium name="Ensembl"/>
        </authorList>
    </citation>
    <scope>IDENTIFICATION</scope>
    <source>
        <strain evidence="17">Brown Norway</strain>
    </source>
</reference>
<feature type="compositionally biased region" description="Polar residues" evidence="15">
    <location>
        <begin position="135"/>
        <end position="149"/>
    </location>
</feature>
<feature type="disulfide bond" evidence="13">
    <location>
        <begin position="180"/>
        <end position="220"/>
    </location>
</feature>
<dbReference type="Ensembl" id="ENSRNOT00000155172.1">
    <property type="protein sequence ID" value="ENSRNOP00000103072.1"/>
    <property type="gene ID" value="ENSRNOG00000034177.6"/>
</dbReference>
<keyword evidence="3" id="KW-1003">Cell membrane</keyword>
<dbReference type="PRINTS" id="PR01347">
    <property type="entry name" value="EPHRIN"/>
</dbReference>
<keyword evidence="18" id="KW-1185">Reference proteome</keyword>
<sequence length="346" mass="37793">RCSFWCSGCVCSARTRAPKSSPTATPSTGTAATPGKVAGAGAPRARAPRACFGSRGHGGRERRAPAAGSARPRSLRRQTPLAARRRREALAPRRSLLTTAAGQAAARNPLGCAEPLPPTGCRGRHGNGREPRTGDITSQPGRLARTSGSRLQGLGAGSLGFQRGDYHIDVCINDYLDVFCPHYEDSVPEDKTERYVLYMVNFDGYSACDHTSKGFKRWECNRPHSPNGPLKFSEKFQLFTPFSLGFEFRPGREYFYISSAIPDNGRRSCLKLKVFVRPTNSCMKTIGVHDRVFDVNDKVENSLEPADDTVHESAEPSRGENAAQTPRIPSRLLAILLFLLAMLLTL</sequence>
<organism evidence="17 18">
    <name type="scientific">Rattus norvegicus</name>
    <name type="common">Rat</name>
    <dbReference type="NCBI Taxonomy" id="10116"/>
    <lineage>
        <taxon>Eukaryota</taxon>
        <taxon>Metazoa</taxon>
        <taxon>Chordata</taxon>
        <taxon>Craniata</taxon>
        <taxon>Vertebrata</taxon>
        <taxon>Euteleostomi</taxon>
        <taxon>Mammalia</taxon>
        <taxon>Eutheria</taxon>
        <taxon>Euarchontoglires</taxon>
        <taxon>Glires</taxon>
        <taxon>Rodentia</taxon>
        <taxon>Myomorpha</taxon>
        <taxon>Muroidea</taxon>
        <taxon>Muridae</taxon>
        <taxon>Murinae</taxon>
        <taxon>Rattus</taxon>
    </lineage>
</organism>
<evidence type="ECO:0000256" key="7">
    <source>
        <dbReference type="ARBA" id="ARBA00022902"/>
    </source>
</evidence>
<protein>
    <recommendedName>
        <fullName evidence="12">EPH-related receptor tyrosine kinase ligand 7</fullName>
    </recommendedName>
</protein>
<dbReference type="SUPFAM" id="SSF49503">
    <property type="entry name" value="Cupredoxins"/>
    <property type="match status" value="1"/>
</dbReference>
<feature type="region of interest" description="Disordered" evidence="15">
    <location>
        <begin position="15"/>
        <end position="149"/>
    </location>
</feature>
<keyword evidence="19" id="KW-1267">Proteomics identification</keyword>
<evidence type="ECO:0000256" key="15">
    <source>
        <dbReference type="SAM" id="MobiDB-lite"/>
    </source>
</evidence>
<feature type="compositionally biased region" description="Basic and acidic residues" evidence="15">
    <location>
        <begin position="308"/>
        <end position="318"/>
    </location>
</feature>
<evidence type="ECO:0000256" key="2">
    <source>
        <dbReference type="ARBA" id="ARBA00022473"/>
    </source>
</evidence>
<dbReference type="PROSITE" id="PS01299">
    <property type="entry name" value="EPHRIN_RBD_1"/>
    <property type="match status" value="1"/>
</dbReference>
<dbReference type="Gene3D" id="2.60.40.420">
    <property type="entry name" value="Cupredoxins - blue copper proteins"/>
    <property type="match status" value="1"/>
</dbReference>
<evidence type="ECO:0000256" key="5">
    <source>
        <dbReference type="ARBA" id="ARBA00022729"/>
    </source>
</evidence>
<accession>A0ABK0LCC2</accession>
<dbReference type="InterPro" id="IPR019765">
    <property type="entry name" value="Ephrin_CS"/>
</dbReference>
<keyword evidence="2" id="KW-0217">Developmental protein</keyword>
<dbReference type="InterPro" id="IPR001799">
    <property type="entry name" value="Ephrin_RBD"/>
</dbReference>
<evidence type="ECO:0000256" key="14">
    <source>
        <dbReference type="RuleBase" id="RU004375"/>
    </source>
</evidence>
<feature type="domain" description="Ephrin RBD" evidence="16">
    <location>
        <begin position="141"/>
        <end position="280"/>
    </location>
</feature>
<evidence type="ECO:0007829" key="19">
    <source>
        <dbReference type="PeptideAtlas" id="A0ABK0LCC2"/>
    </source>
</evidence>
<evidence type="ECO:0000256" key="4">
    <source>
        <dbReference type="ARBA" id="ARBA00022622"/>
    </source>
</evidence>
<dbReference type="InterPro" id="IPR031328">
    <property type="entry name" value="Ephrin"/>
</dbReference>
<dbReference type="CDD" id="cd10425">
    <property type="entry name" value="Ephrin-A_Ectodomain"/>
    <property type="match status" value="1"/>
</dbReference>
<evidence type="ECO:0000313" key="18">
    <source>
        <dbReference type="Proteomes" id="UP000002494"/>
    </source>
</evidence>
<evidence type="ECO:0000256" key="6">
    <source>
        <dbReference type="ARBA" id="ARBA00022782"/>
    </source>
</evidence>
<dbReference type="InterPro" id="IPR008972">
    <property type="entry name" value="Cupredoxin"/>
</dbReference>
<dbReference type="PANTHER" id="PTHR11304">
    <property type="entry name" value="EPHRIN"/>
    <property type="match status" value="1"/>
</dbReference>
<keyword evidence="5" id="KW-0732">Signal</keyword>
<comment type="caution">
    <text evidence="13">Lacks conserved residue(s) required for the propagation of feature annotation.</text>
</comment>
<proteinExistence type="evidence at protein level"/>
<evidence type="ECO:0000313" key="17">
    <source>
        <dbReference type="Ensembl" id="ENSRNOP00000103072.1"/>
    </source>
</evidence>
<feature type="compositionally biased region" description="Low complexity" evidence="15">
    <location>
        <begin position="65"/>
        <end position="82"/>
    </location>
</feature>
<keyword evidence="7" id="KW-0524">Neurogenesis</keyword>
<keyword evidence="6" id="KW-0221">Differentiation</keyword>
<keyword evidence="8 14" id="KW-0472">Membrane</keyword>
<dbReference type="RGD" id="620391">
    <property type="gene designation" value="Efna5"/>
</dbReference>
<evidence type="ECO:0000259" key="16">
    <source>
        <dbReference type="PROSITE" id="PS51551"/>
    </source>
</evidence>